<name>A1BCK6_CHLPD</name>
<reference evidence="3 4" key="1">
    <citation type="submission" date="2006-12" db="EMBL/GenBank/DDBJ databases">
        <title>Complete sequence of Chlorobium phaeobacteroides DSM 266.</title>
        <authorList>
            <consortium name="US DOE Joint Genome Institute"/>
            <person name="Copeland A."/>
            <person name="Lucas S."/>
            <person name="Lapidus A."/>
            <person name="Barry K."/>
            <person name="Detter J.C."/>
            <person name="Glavina del Rio T."/>
            <person name="Hammon N."/>
            <person name="Israni S."/>
            <person name="Pitluck S."/>
            <person name="Goltsman E."/>
            <person name="Schmutz J."/>
            <person name="Larimer F."/>
            <person name="Land M."/>
            <person name="Hauser L."/>
            <person name="Mikhailova N."/>
            <person name="Li T."/>
            <person name="Overmann J."/>
            <person name="Bryant D.A."/>
            <person name="Richardson P."/>
        </authorList>
    </citation>
    <scope>NUCLEOTIDE SEQUENCE [LARGE SCALE GENOMIC DNA]</scope>
    <source>
        <strain evidence="3 4">DSM 266</strain>
    </source>
</reference>
<feature type="compositionally biased region" description="Low complexity" evidence="1">
    <location>
        <begin position="29"/>
        <end position="75"/>
    </location>
</feature>
<dbReference type="Proteomes" id="UP000008701">
    <property type="component" value="Chromosome"/>
</dbReference>
<dbReference type="EMBL" id="CP000492">
    <property type="protein sequence ID" value="ABL64133.1"/>
    <property type="molecule type" value="Genomic_DNA"/>
</dbReference>
<dbReference type="HOGENOM" id="CLU_323835_0_0_10"/>
<gene>
    <name evidence="3" type="ordered locus">Cpha266_0063</name>
</gene>
<protein>
    <recommendedName>
        <fullName evidence="2">MACPF-like domain-containing protein</fullName>
    </recommendedName>
</protein>
<evidence type="ECO:0000313" key="3">
    <source>
        <dbReference type="EMBL" id="ABL64133.1"/>
    </source>
</evidence>
<dbReference type="KEGG" id="cph:Cpha266_0063"/>
<accession>A1BCK6</accession>
<evidence type="ECO:0000313" key="4">
    <source>
        <dbReference type="Proteomes" id="UP000008701"/>
    </source>
</evidence>
<proteinExistence type="predicted"/>
<dbReference type="OrthoDB" id="596240at2"/>
<dbReference type="RefSeq" id="WP_011743975.1">
    <property type="nucleotide sequence ID" value="NC_008639.1"/>
</dbReference>
<dbReference type="InterPro" id="IPR054586">
    <property type="entry name" value="MACPF_1_fungal"/>
</dbReference>
<dbReference type="AlphaFoldDB" id="A1BCK6"/>
<evidence type="ECO:0000259" key="2">
    <source>
        <dbReference type="Pfam" id="PF22693"/>
    </source>
</evidence>
<dbReference type="Pfam" id="PF22693">
    <property type="entry name" value="MACPF_1"/>
    <property type="match status" value="1"/>
</dbReference>
<sequence>MPKKNAGTPAKKVKDALPSAGSSTAVKLATGSSGTPAAPSAGSSATVKPATGSSGTPAAPSTGSSTTGKPASGSPATGTPATGAQSSGTPPSGTGTAPAAVASQTTAGAWLSKNQAADYIQRFQDAGYDDLSDLLPEIIRTVLQSEKPGVVDRLVRIRTQELRQPQPLPAPALKPGMEMDLSAPVLKGMDGISIKLPDLGFAPGPDKRGDVVSPASMTDEDWLALAINSDMLMGLDLENFFEGESSTPQECFAPALWWKVPASREFFNCEHLSAKINTEITYTSKSATMVSAGFTSVTASVSTPWVSASVSHEKSYRNAQSSKISTLYIVGMYDLDRVRVDLDECTVVSPRFVAAVENALADPNPKDALAKVFQKYGQIIGRQITLGGRLFFVHVKEEMENSRIETLKSTTSAAIAGAYGAFGGSGSVSFGSSSEKQESSQSMNEKIAFQAIGGDVTLANEPEKWKDTIKSPAMWEVIRYDKIRYTYELLSPELRELVLMYWERPMGSDEGPIVLPKAKVETMKSSDGVAITGFKIHFGQKVPGLSMRYYATSEDGSFYDWVNEGKLCGTESNGASPLQDFLVELTGGLARRYELHYRAMRADDTFTEWVSGTKICGAKGMKIKDIQAVLSPLGGGIVRIPAESFIPSEGKGTYDIGKYGTGIVNAAVPGEWVLTYQCQYTGSKPVRRRLEALFASANESRPVKVEFNGAIVNGAALEYATGAWDTSGLRTARIGTVTLLPGMNTLKISRPGPGSPHMKEFRLVAEVIDIPATSFIGTTPLGKNNYGLGVIDSGACGNSVTVPYEFTFTGKKPTTLMLEGVYTAMDSRPVDIVINPEDEKPQTFSKVMATVTGSWWKDRQRVETIGDVIVRPGKNTLMLRTTKNALPHIQEFRLVSKETFFDFDPDAD</sequence>
<feature type="domain" description="MACPF-like" evidence="2">
    <location>
        <begin position="274"/>
        <end position="496"/>
    </location>
</feature>
<feature type="compositionally biased region" description="Polar residues" evidence="1">
    <location>
        <begin position="76"/>
        <end position="95"/>
    </location>
</feature>
<dbReference type="STRING" id="290317.Cpha266_0063"/>
<keyword evidence="4" id="KW-1185">Reference proteome</keyword>
<organism evidence="3 4">
    <name type="scientific">Chlorobium phaeobacteroides (strain DSM 266 / SMG 266 / 2430)</name>
    <dbReference type="NCBI Taxonomy" id="290317"/>
    <lineage>
        <taxon>Bacteria</taxon>
        <taxon>Pseudomonadati</taxon>
        <taxon>Chlorobiota</taxon>
        <taxon>Chlorobiia</taxon>
        <taxon>Chlorobiales</taxon>
        <taxon>Chlorobiaceae</taxon>
        <taxon>Chlorobium/Pelodictyon group</taxon>
        <taxon>Chlorobium</taxon>
    </lineage>
</organism>
<evidence type="ECO:0000256" key="1">
    <source>
        <dbReference type="SAM" id="MobiDB-lite"/>
    </source>
</evidence>
<feature type="region of interest" description="Disordered" evidence="1">
    <location>
        <begin position="1"/>
        <end position="100"/>
    </location>
</feature>